<dbReference type="KEGG" id="oat:OAN307_c45690"/>
<name>M9RBG2_9RHOB</name>
<dbReference type="Proteomes" id="UP000005307">
    <property type="component" value="Chromosome"/>
</dbReference>
<feature type="transmembrane region" description="Helical" evidence="6">
    <location>
        <begin position="12"/>
        <end position="30"/>
    </location>
</feature>
<dbReference type="PANTHER" id="PTHR22911:SF6">
    <property type="entry name" value="SOLUTE CARRIER FAMILY 35 MEMBER G1"/>
    <property type="match status" value="1"/>
</dbReference>
<evidence type="ECO:0000256" key="1">
    <source>
        <dbReference type="ARBA" id="ARBA00004141"/>
    </source>
</evidence>
<dbReference type="OrthoDB" id="8478503at2"/>
<keyword evidence="3 6" id="KW-0812">Transmembrane</keyword>
<evidence type="ECO:0000256" key="2">
    <source>
        <dbReference type="ARBA" id="ARBA00009853"/>
    </source>
</evidence>
<feature type="transmembrane region" description="Helical" evidence="6">
    <location>
        <begin position="188"/>
        <end position="210"/>
    </location>
</feature>
<evidence type="ECO:0000313" key="9">
    <source>
        <dbReference type="Proteomes" id="UP000005307"/>
    </source>
</evidence>
<protein>
    <submittedName>
        <fullName evidence="8">DUF6-family transmembrane protein</fullName>
    </submittedName>
</protein>
<comment type="similarity">
    <text evidence="2">Belongs to the drug/metabolite transporter (DMT) superfamily. 10 TMS drug/metabolite exporter (DME) (TC 2.A.7.3) family.</text>
</comment>
<organism evidence="8 9">
    <name type="scientific">Octadecabacter antarcticus 307</name>
    <dbReference type="NCBI Taxonomy" id="391626"/>
    <lineage>
        <taxon>Bacteria</taxon>
        <taxon>Pseudomonadati</taxon>
        <taxon>Pseudomonadota</taxon>
        <taxon>Alphaproteobacteria</taxon>
        <taxon>Rhodobacterales</taxon>
        <taxon>Roseobacteraceae</taxon>
        <taxon>Octadecabacter</taxon>
    </lineage>
</organism>
<evidence type="ECO:0000256" key="3">
    <source>
        <dbReference type="ARBA" id="ARBA00022692"/>
    </source>
</evidence>
<feature type="transmembrane region" description="Helical" evidence="6">
    <location>
        <begin position="216"/>
        <end position="237"/>
    </location>
</feature>
<feature type="transmembrane region" description="Helical" evidence="6">
    <location>
        <begin position="126"/>
        <end position="144"/>
    </location>
</feature>
<feature type="transmembrane region" description="Helical" evidence="6">
    <location>
        <begin position="42"/>
        <end position="63"/>
    </location>
</feature>
<evidence type="ECO:0000256" key="6">
    <source>
        <dbReference type="SAM" id="Phobius"/>
    </source>
</evidence>
<evidence type="ECO:0000259" key="7">
    <source>
        <dbReference type="Pfam" id="PF00892"/>
    </source>
</evidence>
<feature type="domain" description="EamA" evidence="7">
    <location>
        <begin position="11"/>
        <end position="143"/>
    </location>
</feature>
<dbReference type="HOGENOM" id="CLU_032828_0_0_5"/>
<feature type="domain" description="EamA" evidence="7">
    <location>
        <begin position="157"/>
        <end position="287"/>
    </location>
</feature>
<dbReference type="SUPFAM" id="SSF103481">
    <property type="entry name" value="Multidrug resistance efflux transporter EmrE"/>
    <property type="match status" value="2"/>
</dbReference>
<dbReference type="GO" id="GO:0016020">
    <property type="term" value="C:membrane"/>
    <property type="evidence" value="ECO:0007669"/>
    <property type="project" value="UniProtKB-SubCell"/>
</dbReference>
<feature type="transmembrane region" description="Helical" evidence="6">
    <location>
        <begin position="270"/>
        <end position="288"/>
    </location>
</feature>
<evidence type="ECO:0000256" key="4">
    <source>
        <dbReference type="ARBA" id="ARBA00022989"/>
    </source>
</evidence>
<feature type="transmembrane region" description="Helical" evidence="6">
    <location>
        <begin position="244"/>
        <end position="264"/>
    </location>
</feature>
<dbReference type="Pfam" id="PF00892">
    <property type="entry name" value="EamA"/>
    <property type="match status" value="2"/>
</dbReference>
<dbReference type="InterPro" id="IPR037185">
    <property type="entry name" value="EmrE-like"/>
</dbReference>
<dbReference type="RefSeq" id="WP_015501813.1">
    <property type="nucleotide sequence ID" value="NC_020911.1"/>
</dbReference>
<gene>
    <name evidence="8" type="ORF">OAN307_c45690</name>
</gene>
<dbReference type="AlphaFoldDB" id="M9RBG2"/>
<dbReference type="STRING" id="391626.OAN307_c45690"/>
<keyword evidence="4 6" id="KW-1133">Transmembrane helix</keyword>
<feature type="transmembrane region" description="Helical" evidence="6">
    <location>
        <begin position="102"/>
        <end position="119"/>
    </location>
</feature>
<dbReference type="PANTHER" id="PTHR22911">
    <property type="entry name" value="ACYL-MALONYL CONDENSING ENZYME-RELATED"/>
    <property type="match status" value="1"/>
</dbReference>
<sequence>MTTSIQSNVTRGIFLMMSAITVFTVMSAFIKAADRVPAGEAMFFRSIMAMPIILIWLVTHGGIRAGIRTKSVRNHAVRGIVGSCAMGLGFAGLKYLPLPEVTAIRFVSPILMVVLAAFILGERFRFVRIAAVMLGFIGVVIIVAPRMSVGLGSNEALGVGLTLGSACLAALAQVFVKGMSGRESTTAIVFWFSATATVLSLLTLPFGWVWPNGYELALLVGAGVIGGLGQILLTASYRFAEAGVLAPFTYIAMLWSLLIGYFWFDEVPTMAMLIGAAFVISAGVIIVLRERALGGDATARRKVKAKGLE</sequence>
<dbReference type="InterPro" id="IPR000620">
    <property type="entry name" value="EamA_dom"/>
</dbReference>
<feature type="transmembrane region" description="Helical" evidence="6">
    <location>
        <begin position="75"/>
        <end position="96"/>
    </location>
</feature>
<keyword evidence="9" id="KW-1185">Reference proteome</keyword>
<reference evidence="8 9" key="1">
    <citation type="journal article" date="2013" name="PLoS ONE">
        <title>Poles Apart: Arctic and Antarctic Octadecabacter strains Share High Genome Plasticity and a New Type of Xanthorhodopsin.</title>
        <authorList>
            <person name="Vollmers J."/>
            <person name="Voget S."/>
            <person name="Dietrich S."/>
            <person name="Gollnow K."/>
            <person name="Smits M."/>
            <person name="Meyer K."/>
            <person name="Brinkhoff T."/>
            <person name="Simon M."/>
            <person name="Daniel R."/>
        </authorList>
    </citation>
    <scope>NUCLEOTIDE SEQUENCE [LARGE SCALE GENOMIC DNA]</scope>
    <source>
        <strain evidence="8 9">307</strain>
    </source>
</reference>
<proteinExistence type="inferred from homology"/>
<feature type="transmembrane region" description="Helical" evidence="6">
    <location>
        <begin position="156"/>
        <end position="176"/>
    </location>
</feature>
<keyword evidence="5 6" id="KW-0472">Membrane</keyword>
<comment type="subcellular location">
    <subcellularLocation>
        <location evidence="1">Membrane</location>
        <topology evidence="1">Multi-pass membrane protein</topology>
    </subcellularLocation>
</comment>
<accession>M9RBG2</accession>
<dbReference type="EMBL" id="CP003740">
    <property type="protein sequence ID" value="AGI69924.1"/>
    <property type="molecule type" value="Genomic_DNA"/>
</dbReference>
<evidence type="ECO:0000256" key="5">
    <source>
        <dbReference type="ARBA" id="ARBA00023136"/>
    </source>
</evidence>
<dbReference type="eggNOG" id="COG0697">
    <property type="taxonomic scope" value="Bacteria"/>
</dbReference>
<evidence type="ECO:0000313" key="8">
    <source>
        <dbReference type="EMBL" id="AGI69924.1"/>
    </source>
</evidence>